<accession>A0A2I0JMZ7</accession>
<evidence type="ECO:0000313" key="2">
    <source>
        <dbReference type="EMBL" id="PKI56896.1"/>
    </source>
</evidence>
<name>A0A2I0JMZ7_PUNGR</name>
<dbReference type="PANTHER" id="PTHR37449:SF1">
    <property type="entry name" value="OS02G0159950 PROTEIN"/>
    <property type="match status" value="1"/>
</dbReference>
<comment type="caution">
    <text evidence="2">The sequence shown here is derived from an EMBL/GenBank/DDBJ whole genome shotgun (WGS) entry which is preliminary data.</text>
</comment>
<gene>
    <name evidence="2" type="ORF">CRG98_022725</name>
</gene>
<dbReference type="EMBL" id="PGOL01001564">
    <property type="protein sequence ID" value="PKI56896.1"/>
    <property type="molecule type" value="Genomic_DNA"/>
</dbReference>
<feature type="region of interest" description="Disordered" evidence="1">
    <location>
        <begin position="81"/>
        <end position="105"/>
    </location>
</feature>
<proteinExistence type="predicted"/>
<evidence type="ECO:0000256" key="1">
    <source>
        <dbReference type="SAM" id="MobiDB-lite"/>
    </source>
</evidence>
<dbReference type="STRING" id="22663.A0A2I0JMZ7"/>
<keyword evidence="3" id="KW-1185">Reference proteome</keyword>
<reference evidence="2 3" key="1">
    <citation type="submission" date="2017-11" db="EMBL/GenBank/DDBJ databases">
        <title>De-novo sequencing of pomegranate (Punica granatum L.) genome.</title>
        <authorList>
            <person name="Akparov Z."/>
            <person name="Amiraslanov A."/>
            <person name="Hajiyeva S."/>
            <person name="Abbasov M."/>
            <person name="Kaur K."/>
            <person name="Hamwieh A."/>
            <person name="Solovyev V."/>
            <person name="Salamov A."/>
            <person name="Braich B."/>
            <person name="Kosarev P."/>
            <person name="Mahmoud A."/>
            <person name="Hajiyev E."/>
            <person name="Babayeva S."/>
            <person name="Izzatullayeva V."/>
            <person name="Mammadov A."/>
            <person name="Mammadov A."/>
            <person name="Sharifova S."/>
            <person name="Ojaghi J."/>
            <person name="Eynullazada K."/>
            <person name="Bayramov B."/>
            <person name="Abdulazimova A."/>
            <person name="Shahmuradov I."/>
        </authorList>
    </citation>
    <scope>NUCLEOTIDE SEQUENCE [LARGE SCALE GENOMIC DNA]</scope>
    <source>
        <strain evidence="3">cv. AG2017</strain>
        <tissue evidence="2">Leaf</tissue>
    </source>
</reference>
<organism evidence="2 3">
    <name type="scientific">Punica granatum</name>
    <name type="common">Pomegranate</name>
    <dbReference type="NCBI Taxonomy" id="22663"/>
    <lineage>
        <taxon>Eukaryota</taxon>
        <taxon>Viridiplantae</taxon>
        <taxon>Streptophyta</taxon>
        <taxon>Embryophyta</taxon>
        <taxon>Tracheophyta</taxon>
        <taxon>Spermatophyta</taxon>
        <taxon>Magnoliopsida</taxon>
        <taxon>eudicotyledons</taxon>
        <taxon>Gunneridae</taxon>
        <taxon>Pentapetalae</taxon>
        <taxon>rosids</taxon>
        <taxon>malvids</taxon>
        <taxon>Myrtales</taxon>
        <taxon>Lythraceae</taxon>
        <taxon>Punica</taxon>
    </lineage>
</organism>
<dbReference type="AlphaFoldDB" id="A0A2I0JMZ7"/>
<protein>
    <submittedName>
        <fullName evidence="2">Uncharacterized protein</fullName>
    </submittedName>
</protein>
<dbReference type="Proteomes" id="UP000233551">
    <property type="component" value="Unassembled WGS sequence"/>
</dbReference>
<dbReference type="PANTHER" id="PTHR37449">
    <property type="match status" value="1"/>
</dbReference>
<evidence type="ECO:0000313" key="3">
    <source>
        <dbReference type="Proteomes" id="UP000233551"/>
    </source>
</evidence>
<sequence>MASCSPTLVLCPSMLSTSSTKIIVGETFAARVNRARTFFSSSPNHLEVMVDMDTLMKLAPASLAMALASIVFPVPGGPNSRIPLQGFKRPPRNRSGLRRGSITSS</sequence>